<dbReference type="NCBIfam" id="TIGR00671">
    <property type="entry name" value="baf"/>
    <property type="match status" value="1"/>
</dbReference>
<evidence type="ECO:0000256" key="1">
    <source>
        <dbReference type="ARBA" id="ARBA00001206"/>
    </source>
</evidence>
<feature type="binding site" evidence="16">
    <location>
        <position position="157"/>
    </location>
    <ligand>
        <name>substrate</name>
    </ligand>
</feature>
<evidence type="ECO:0000256" key="15">
    <source>
        <dbReference type="ARBA" id="ARBA00040883"/>
    </source>
</evidence>
<feature type="binding site" evidence="16">
    <location>
        <begin position="7"/>
        <end position="14"/>
    </location>
    <ligand>
        <name>ATP</name>
        <dbReference type="ChEBI" id="CHEBI:30616"/>
    </ligand>
</feature>
<keyword evidence="9 16" id="KW-0547">Nucleotide-binding</keyword>
<evidence type="ECO:0000256" key="8">
    <source>
        <dbReference type="ARBA" id="ARBA00022679"/>
    </source>
</evidence>
<dbReference type="InterPro" id="IPR043129">
    <property type="entry name" value="ATPase_NBD"/>
</dbReference>
<dbReference type="Pfam" id="PF03309">
    <property type="entry name" value="Pan_kinase"/>
    <property type="match status" value="1"/>
</dbReference>
<comment type="subunit">
    <text evidence="5 16">Homodimer.</text>
</comment>
<comment type="caution">
    <text evidence="16">Lacks conserved residue(s) required for the propagation of feature annotation.</text>
</comment>
<reference evidence="17" key="1">
    <citation type="journal article" date="2020" name="mSystems">
        <title>Genome- and Community-Level Interaction Insights into Carbon Utilization and Element Cycling Functions of Hydrothermarchaeota in Hydrothermal Sediment.</title>
        <authorList>
            <person name="Zhou Z."/>
            <person name="Liu Y."/>
            <person name="Xu W."/>
            <person name="Pan J."/>
            <person name="Luo Z.H."/>
            <person name="Li M."/>
        </authorList>
    </citation>
    <scope>NUCLEOTIDE SEQUENCE [LARGE SCALE GENOMIC DNA]</scope>
    <source>
        <strain evidence="17">SpSt-114</strain>
    </source>
</reference>
<proteinExistence type="inferred from homology"/>
<comment type="cofactor">
    <cofactor evidence="2">
        <name>K(+)</name>
        <dbReference type="ChEBI" id="CHEBI:29103"/>
    </cofactor>
</comment>
<keyword evidence="13 16" id="KW-0173">Coenzyme A biosynthesis</keyword>
<evidence type="ECO:0000256" key="4">
    <source>
        <dbReference type="ARBA" id="ARBA00005225"/>
    </source>
</evidence>
<evidence type="ECO:0000256" key="5">
    <source>
        <dbReference type="ARBA" id="ARBA00011738"/>
    </source>
</evidence>
<feature type="binding site" evidence="16">
    <location>
        <begin position="81"/>
        <end position="84"/>
    </location>
    <ligand>
        <name>substrate</name>
    </ligand>
</feature>
<dbReference type="UniPathway" id="UPA00241">
    <property type="reaction ID" value="UER00352"/>
</dbReference>
<evidence type="ECO:0000256" key="13">
    <source>
        <dbReference type="ARBA" id="ARBA00022993"/>
    </source>
</evidence>
<evidence type="ECO:0000256" key="10">
    <source>
        <dbReference type="ARBA" id="ARBA00022777"/>
    </source>
</evidence>
<dbReference type="EMBL" id="DSAC01000002">
    <property type="protein sequence ID" value="HHO73045.1"/>
    <property type="molecule type" value="Genomic_DNA"/>
</dbReference>
<comment type="function">
    <text evidence="16">Catalyzes the phosphorylation of pantothenate (Pan), the first step in CoA biosynthesis.</text>
</comment>
<comment type="caution">
    <text evidence="17">The sequence shown here is derived from an EMBL/GenBank/DDBJ whole genome shotgun (WGS) entry which is preliminary data.</text>
</comment>
<keyword evidence="10 16" id="KW-0418">Kinase</keyword>
<dbReference type="GO" id="GO:0005737">
    <property type="term" value="C:cytoplasm"/>
    <property type="evidence" value="ECO:0007669"/>
    <property type="project" value="UniProtKB-SubCell"/>
</dbReference>
<dbReference type="GO" id="GO:0005524">
    <property type="term" value="F:ATP binding"/>
    <property type="evidence" value="ECO:0007669"/>
    <property type="project" value="UniProtKB-UniRule"/>
</dbReference>
<dbReference type="PANTHER" id="PTHR34265:SF1">
    <property type="entry name" value="TYPE III PANTOTHENATE KINASE"/>
    <property type="match status" value="1"/>
</dbReference>
<feature type="binding site" evidence="16">
    <location>
        <position position="74"/>
    </location>
    <ligand>
        <name>substrate</name>
    </ligand>
</feature>
<feature type="binding site" evidence="16">
    <location>
        <position position="106"/>
    </location>
    <ligand>
        <name>ATP</name>
        <dbReference type="ChEBI" id="CHEBI:30616"/>
    </ligand>
</feature>
<comment type="cofactor">
    <cofactor evidence="16">
        <name>NH4(+)</name>
        <dbReference type="ChEBI" id="CHEBI:28938"/>
    </cofactor>
    <cofactor evidence="16">
        <name>K(+)</name>
        <dbReference type="ChEBI" id="CHEBI:29103"/>
    </cofactor>
    <text evidence="16">A monovalent cation. Ammonium or potassium.</text>
</comment>
<name>A0A7C5SWW8_9AQUI</name>
<evidence type="ECO:0000313" key="17">
    <source>
        <dbReference type="EMBL" id="HHO73045.1"/>
    </source>
</evidence>
<evidence type="ECO:0000256" key="7">
    <source>
        <dbReference type="ARBA" id="ARBA00022490"/>
    </source>
</evidence>
<keyword evidence="12 16" id="KW-0630">Potassium</keyword>
<dbReference type="SUPFAM" id="SSF53067">
    <property type="entry name" value="Actin-like ATPase domain"/>
    <property type="match status" value="2"/>
</dbReference>
<feature type="active site" description="Proton acceptor" evidence="16">
    <location>
        <position position="83"/>
    </location>
</feature>
<gene>
    <name evidence="16" type="primary">coaX</name>
    <name evidence="17" type="ORF">ENN04_00165</name>
</gene>
<evidence type="ECO:0000256" key="14">
    <source>
        <dbReference type="ARBA" id="ARBA00038036"/>
    </source>
</evidence>
<evidence type="ECO:0000256" key="16">
    <source>
        <dbReference type="HAMAP-Rule" id="MF_01274"/>
    </source>
</evidence>
<dbReference type="PANTHER" id="PTHR34265">
    <property type="entry name" value="TYPE III PANTOTHENATE KINASE"/>
    <property type="match status" value="1"/>
</dbReference>
<comment type="pathway">
    <text evidence="4 16">Cofactor biosynthesis; coenzyme A biosynthesis; CoA from (R)-pantothenate: step 1/5.</text>
</comment>
<protein>
    <recommendedName>
        <fullName evidence="15 16">Type III pantothenate kinase</fullName>
        <ecNumber evidence="6 16">2.7.1.33</ecNumber>
    </recommendedName>
    <alternativeName>
        <fullName evidence="16">PanK-III</fullName>
    </alternativeName>
    <alternativeName>
        <fullName evidence="16">Pantothenic acid kinase</fullName>
    </alternativeName>
</protein>
<dbReference type="EC" id="2.7.1.33" evidence="6 16"/>
<evidence type="ECO:0000256" key="11">
    <source>
        <dbReference type="ARBA" id="ARBA00022840"/>
    </source>
</evidence>
<comment type="subcellular location">
    <subcellularLocation>
        <location evidence="3 16">Cytoplasm</location>
    </subcellularLocation>
</comment>
<evidence type="ECO:0000256" key="12">
    <source>
        <dbReference type="ARBA" id="ARBA00022958"/>
    </source>
</evidence>
<comment type="catalytic activity">
    <reaction evidence="1 16">
        <text>(R)-pantothenate + ATP = (R)-4'-phosphopantothenate + ADP + H(+)</text>
        <dbReference type="Rhea" id="RHEA:16373"/>
        <dbReference type="ChEBI" id="CHEBI:10986"/>
        <dbReference type="ChEBI" id="CHEBI:15378"/>
        <dbReference type="ChEBI" id="CHEBI:29032"/>
        <dbReference type="ChEBI" id="CHEBI:30616"/>
        <dbReference type="ChEBI" id="CHEBI:456216"/>
        <dbReference type="EC" id="2.7.1.33"/>
    </reaction>
</comment>
<dbReference type="Gene3D" id="3.30.420.40">
    <property type="match status" value="2"/>
</dbReference>
<keyword evidence="11 16" id="KW-0067">ATP-binding</keyword>
<dbReference type="HAMAP" id="MF_01274">
    <property type="entry name" value="Pantothen_kinase_3"/>
    <property type="match status" value="1"/>
</dbReference>
<dbReference type="AlphaFoldDB" id="A0A7C5SWW8"/>
<evidence type="ECO:0000256" key="2">
    <source>
        <dbReference type="ARBA" id="ARBA00001958"/>
    </source>
</evidence>
<organism evidence="17">
    <name type="scientific">Thermocrinis ruber</name>
    <dbReference type="NCBI Taxonomy" id="75906"/>
    <lineage>
        <taxon>Bacteria</taxon>
        <taxon>Pseudomonadati</taxon>
        <taxon>Aquificota</taxon>
        <taxon>Aquificia</taxon>
        <taxon>Aquificales</taxon>
        <taxon>Aquificaceae</taxon>
        <taxon>Thermocrinis</taxon>
    </lineage>
</organism>
<sequence length="222" mass="24721">MKWLTLDVGNTSVDACVFDGRELVYLGKFSHQELGELTKQYENILASCVKPSVQGQIAKAFLFKPEDVPIKTAFEGKEKVGIDRLLNLYGALEFYADTCLLVSAGTALVADVLVDGVFEGGFITLGLGARLRCLHERAELIPLFPLESLDVPLGKDTKSALLGGLKKEVFHYLEGLLRGLRENYKRDFKVIITGGDGWFLKDFGIYDPLLIHRAMLRLKRLL</sequence>
<evidence type="ECO:0000256" key="6">
    <source>
        <dbReference type="ARBA" id="ARBA00012102"/>
    </source>
</evidence>
<keyword evidence="7 16" id="KW-0963">Cytoplasm</keyword>
<dbReference type="InterPro" id="IPR004619">
    <property type="entry name" value="Type_III_PanK"/>
</dbReference>
<evidence type="ECO:0000256" key="3">
    <source>
        <dbReference type="ARBA" id="ARBA00004496"/>
    </source>
</evidence>
<accession>A0A7C5SWW8</accession>
<keyword evidence="8 16" id="KW-0808">Transferase</keyword>
<dbReference type="GO" id="GO:0015937">
    <property type="term" value="P:coenzyme A biosynthetic process"/>
    <property type="evidence" value="ECO:0007669"/>
    <property type="project" value="UniProtKB-UniRule"/>
</dbReference>
<dbReference type="GO" id="GO:0004594">
    <property type="term" value="F:pantothenate kinase activity"/>
    <property type="evidence" value="ECO:0007669"/>
    <property type="project" value="UniProtKB-UniRule"/>
</dbReference>
<comment type="similarity">
    <text evidence="14 16">Belongs to the type III pantothenate kinase family.</text>
</comment>
<evidence type="ECO:0000256" key="9">
    <source>
        <dbReference type="ARBA" id="ARBA00022741"/>
    </source>
</evidence>
<dbReference type="CDD" id="cd24015">
    <property type="entry name" value="ASKHA_NBD_PanK-III"/>
    <property type="match status" value="1"/>
</dbReference>